<reference evidence="1" key="2">
    <citation type="submission" date="2022-09" db="EMBL/GenBank/DDBJ databases">
        <title>Biosynthetic gene clusters of Dactylosporangioum fulvum.</title>
        <authorList>
            <person name="Caradec T."/>
        </authorList>
    </citation>
    <scope>NUCLEOTIDE SEQUENCE</scope>
    <source>
        <strain evidence="1">NRRL B-16292</strain>
    </source>
</reference>
<dbReference type="RefSeq" id="WP_259863381.1">
    <property type="nucleotide sequence ID" value="NZ_BAAAST010000006.1"/>
</dbReference>
<dbReference type="EMBL" id="CP073720">
    <property type="protein sequence ID" value="UWP85289.1"/>
    <property type="molecule type" value="Genomic_DNA"/>
</dbReference>
<evidence type="ECO:0000313" key="2">
    <source>
        <dbReference type="Proteomes" id="UP001059617"/>
    </source>
</evidence>
<proteinExistence type="predicted"/>
<dbReference type="Proteomes" id="UP001059617">
    <property type="component" value="Chromosome"/>
</dbReference>
<gene>
    <name evidence="1" type="ORF">Dfulv_14070</name>
</gene>
<accession>A0ABY5W8F5</accession>
<keyword evidence="2" id="KW-1185">Reference proteome</keyword>
<protein>
    <submittedName>
        <fullName evidence="1">Uncharacterized protein</fullName>
    </submittedName>
</protein>
<organism evidence="1 2">
    <name type="scientific">Dactylosporangium fulvum</name>
    <dbReference type="NCBI Taxonomy" id="53359"/>
    <lineage>
        <taxon>Bacteria</taxon>
        <taxon>Bacillati</taxon>
        <taxon>Actinomycetota</taxon>
        <taxon>Actinomycetes</taxon>
        <taxon>Micromonosporales</taxon>
        <taxon>Micromonosporaceae</taxon>
        <taxon>Dactylosporangium</taxon>
    </lineage>
</organism>
<sequence length="292" mass="31818">MERTTAYSGWHPQPFPGPEWASRVLWSATRLLSAWTGEVRAEVTPAGDPAAGVPTDAATARALLAERIPVADRRAESMRDWIADHLAGPYGELTRTERDGALHLVRTDRHRPQQLTVSSGKPSGAIDATTRVACAMTLLSKLLWLNNNTPVRFCAWTGPREHADPDAEAVAALARTREDEDGDEEPPVPRAVTLDQAYAGMENIVRGSLLELMDGSWSGVDECPPVPDGHVSRHLYRDLLAALTPDRLEYVAVAGYVPLRWTEEDLEMDEEVGTILLVGAGGTAVLDVDLMI</sequence>
<name>A0ABY5W8F5_9ACTN</name>
<reference evidence="1" key="1">
    <citation type="submission" date="2021-04" db="EMBL/GenBank/DDBJ databases">
        <authorList>
            <person name="Hartkoorn R.C."/>
            <person name="Beaudoing E."/>
            <person name="Hot D."/>
        </authorList>
    </citation>
    <scope>NUCLEOTIDE SEQUENCE</scope>
    <source>
        <strain evidence="1">NRRL B-16292</strain>
    </source>
</reference>
<evidence type="ECO:0000313" key="1">
    <source>
        <dbReference type="EMBL" id="UWP85289.1"/>
    </source>
</evidence>